<gene>
    <name evidence="4" type="ORF">FRY74_00110</name>
</gene>
<dbReference type="InterPro" id="IPR036457">
    <property type="entry name" value="PPM-type-like_dom_sf"/>
</dbReference>
<dbReference type="EMBL" id="VOOS01000001">
    <property type="protein sequence ID" value="TXB66622.1"/>
    <property type="molecule type" value="Genomic_DNA"/>
</dbReference>
<dbReference type="RefSeq" id="WP_147097428.1">
    <property type="nucleotide sequence ID" value="NZ_VOOS01000001.1"/>
</dbReference>
<keyword evidence="5" id="KW-1185">Reference proteome</keyword>
<name>A0A5C6RZ28_9FLAO</name>
<dbReference type="OrthoDB" id="9763484at2"/>
<feature type="domain" description="PPM-type phosphatase" evidence="3">
    <location>
        <begin position="399"/>
        <end position="590"/>
    </location>
</feature>
<keyword evidence="2" id="KW-0802">TPR repeat</keyword>
<dbReference type="Gene3D" id="1.25.40.10">
    <property type="entry name" value="Tetratricopeptide repeat domain"/>
    <property type="match status" value="1"/>
</dbReference>
<dbReference type="Proteomes" id="UP000321721">
    <property type="component" value="Unassembled WGS sequence"/>
</dbReference>
<dbReference type="SMART" id="SM00028">
    <property type="entry name" value="TPR"/>
    <property type="match status" value="4"/>
</dbReference>
<evidence type="ECO:0000313" key="4">
    <source>
        <dbReference type="EMBL" id="TXB66622.1"/>
    </source>
</evidence>
<dbReference type="PANTHER" id="PTHR43156:SF9">
    <property type="entry name" value="HAMP DOMAIN-CONTAINING PROTEIN"/>
    <property type="match status" value="1"/>
</dbReference>
<dbReference type="Pfam" id="PF07228">
    <property type="entry name" value="SpoIIE"/>
    <property type="match status" value="1"/>
</dbReference>
<comment type="caution">
    <text evidence="4">The sequence shown here is derived from an EMBL/GenBank/DDBJ whole genome shotgun (WGS) entry which is preliminary data.</text>
</comment>
<dbReference type="InterPro" id="IPR019734">
    <property type="entry name" value="TPR_rpt"/>
</dbReference>
<dbReference type="InterPro" id="IPR001932">
    <property type="entry name" value="PPM-type_phosphatase-like_dom"/>
</dbReference>
<organism evidence="4 5">
    <name type="scientific">Vicingus serpentipes</name>
    <dbReference type="NCBI Taxonomy" id="1926625"/>
    <lineage>
        <taxon>Bacteria</taxon>
        <taxon>Pseudomonadati</taxon>
        <taxon>Bacteroidota</taxon>
        <taxon>Flavobacteriia</taxon>
        <taxon>Flavobacteriales</taxon>
        <taxon>Vicingaceae</taxon>
        <taxon>Vicingus</taxon>
    </lineage>
</organism>
<dbReference type="GO" id="GO:0016791">
    <property type="term" value="F:phosphatase activity"/>
    <property type="evidence" value="ECO:0007669"/>
    <property type="project" value="TreeGrafter"/>
</dbReference>
<dbReference type="PANTHER" id="PTHR43156">
    <property type="entry name" value="STAGE II SPORULATION PROTEIN E-RELATED"/>
    <property type="match status" value="1"/>
</dbReference>
<keyword evidence="1" id="KW-0378">Hydrolase</keyword>
<evidence type="ECO:0000259" key="3">
    <source>
        <dbReference type="Pfam" id="PF07228"/>
    </source>
</evidence>
<dbReference type="SUPFAM" id="SSF48452">
    <property type="entry name" value="TPR-like"/>
    <property type="match status" value="2"/>
</dbReference>
<protein>
    <submittedName>
        <fullName evidence="4">Tetratricopeptide repeat protein</fullName>
    </submittedName>
</protein>
<dbReference type="InterPro" id="IPR052016">
    <property type="entry name" value="Bact_Sigma-Reg"/>
</dbReference>
<evidence type="ECO:0000256" key="2">
    <source>
        <dbReference type="PROSITE-ProRule" id="PRU00339"/>
    </source>
</evidence>
<dbReference type="PROSITE" id="PS50005">
    <property type="entry name" value="TPR"/>
    <property type="match status" value="1"/>
</dbReference>
<dbReference type="Pfam" id="PF13424">
    <property type="entry name" value="TPR_12"/>
    <property type="match status" value="1"/>
</dbReference>
<evidence type="ECO:0000256" key="1">
    <source>
        <dbReference type="ARBA" id="ARBA00022801"/>
    </source>
</evidence>
<accession>A0A5C6RZ28</accession>
<dbReference type="InterPro" id="IPR011990">
    <property type="entry name" value="TPR-like_helical_dom_sf"/>
</dbReference>
<dbReference type="Gene3D" id="3.60.40.10">
    <property type="entry name" value="PPM-type phosphatase domain"/>
    <property type="match status" value="1"/>
</dbReference>
<dbReference type="AlphaFoldDB" id="A0A5C6RZ28"/>
<proteinExistence type="predicted"/>
<evidence type="ECO:0000313" key="5">
    <source>
        <dbReference type="Proteomes" id="UP000321721"/>
    </source>
</evidence>
<feature type="repeat" description="TPR" evidence="2">
    <location>
        <begin position="139"/>
        <end position="172"/>
    </location>
</feature>
<reference evidence="4 5" key="1">
    <citation type="submission" date="2019-08" db="EMBL/GenBank/DDBJ databases">
        <title>Genome of Vicingus serpentipes NCIMB 15042.</title>
        <authorList>
            <person name="Bowman J.P."/>
        </authorList>
    </citation>
    <scope>NUCLEOTIDE SEQUENCE [LARGE SCALE GENOMIC DNA]</scope>
    <source>
        <strain evidence="4 5">NCIMB 15042</strain>
    </source>
</reference>
<sequence>MTDIKKILSQINSLPPMEQVEKLLQLANTKIEDDYLQAQELSNEALKIAQNIFYTKGIADSYKQLASCYLSVSNYGEVMQYALQAKELYESLDDNIGQANCLNTLGFVYNFTGDYKKRLACNIECLELREQANDLNGKISTLSNIGDTYTVLKKYNKALKYFEECLTYDLDDHMKAIVNFNIGEVNFYKKNYKEATKYINLGLDYALKSGFWQITIAAYNMLSSIKLINGNTDVLSELDKSLVLATQKNAKEDIYEIYELYSTCYKQKGNWQEAFRYLELHNELKNEVLTQNNTQKLKRIEFDFQFKSIQSEANEIKEKNKLLTKTFAQIELQRNEIESKNIAITDSIHYAKRIQNSILPEDEKIKKILPNSFVLYEPKDIVSGDFYWVEKVDDIILFSAIDCTGHGVPGAFVSLIAFNMLNKVVLERRVKQPSVILNELDKLMRNLFTKSTEKVRDGVDMGICAYNTLTKELSFAGAYHSLFVCDGSNFKEIKGNRESIGFSIFNEKKDFINHTVDIKSGDTVYLSTDGFPDQFGGEKGKKLKWKNFKQLLSDIQITKIQDQKEELKQFFYEWKNDLEQLDDVCVMGVKL</sequence>